<dbReference type="InterPro" id="IPR012337">
    <property type="entry name" value="RNaseH-like_sf"/>
</dbReference>
<gene>
    <name evidence="1" type="ORF">PL9214291102</name>
</gene>
<proteinExistence type="predicted"/>
<sequence length="61" mass="7233">MRLVSVLWGKTWYRYLTNVLDPEELSAQQVCELYRNRWQIEQAFLLTGFEQSSSPNKPQIA</sequence>
<organism evidence="1 2">
    <name type="scientific">Planktothrix tepida PCC 9214</name>
    <dbReference type="NCBI Taxonomy" id="671072"/>
    <lineage>
        <taxon>Bacteria</taxon>
        <taxon>Bacillati</taxon>
        <taxon>Cyanobacteriota</taxon>
        <taxon>Cyanophyceae</taxon>
        <taxon>Oscillatoriophycideae</taxon>
        <taxon>Oscillatoriales</taxon>
        <taxon>Microcoleaceae</taxon>
        <taxon>Planktothrix</taxon>
    </lineage>
</organism>
<reference evidence="2" key="1">
    <citation type="submission" date="2015-10" db="EMBL/GenBank/DDBJ databases">
        <authorList>
            <person name="Regsiter A."/>
            <person name="william w."/>
        </authorList>
    </citation>
    <scope>NUCLEOTIDE SEQUENCE [LARGE SCALE GENOMIC DNA]</scope>
</reference>
<dbReference type="STRING" id="671072.PL9214291102"/>
<dbReference type="EMBL" id="CZDF01000132">
    <property type="protein sequence ID" value="CUR31511.1"/>
    <property type="molecule type" value="Genomic_DNA"/>
</dbReference>
<evidence type="ECO:0000313" key="2">
    <source>
        <dbReference type="Proteomes" id="UP000184315"/>
    </source>
</evidence>
<dbReference type="SUPFAM" id="SSF53098">
    <property type="entry name" value="Ribonuclease H-like"/>
    <property type="match status" value="1"/>
</dbReference>
<keyword evidence="2" id="KW-1185">Reference proteome</keyword>
<dbReference type="OrthoDB" id="570301at2"/>
<accession>A0A1J1LG14</accession>
<dbReference type="AlphaFoldDB" id="A0A1J1LG14"/>
<dbReference type="Proteomes" id="UP000184315">
    <property type="component" value="Unassembled WGS sequence"/>
</dbReference>
<name>A0A1J1LG14_9CYAN</name>
<protein>
    <submittedName>
        <fullName evidence="1">Uncharacterized protein</fullName>
    </submittedName>
</protein>
<evidence type="ECO:0000313" key="1">
    <source>
        <dbReference type="EMBL" id="CUR31511.1"/>
    </source>
</evidence>